<keyword evidence="3" id="KW-1185">Reference proteome</keyword>
<keyword evidence="1" id="KW-0472">Membrane</keyword>
<comment type="caution">
    <text evidence="2">The sequence shown here is derived from an EMBL/GenBank/DDBJ whole genome shotgun (WGS) entry which is preliminary data.</text>
</comment>
<gene>
    <name evidence="2" type="ORF">NP233_g2027</name>
</gene>
<evidence type="ECO:0000313" key="3">
    <source>
        <dbReference type="Proteomes" id="UP001213000"/>
    </source>
</evidence>
<name>A0AAD5W308_9AGAR</name>
<dbReference type="EMBL" id="JANIEX010000082">
    <property type="protein sequence ID" value="KAJ3574052.1"/>
    <property type="molecule type" value="Genomic_DNA"/>
</dbReference>
<proteinExistence type="predicted"/>
<protein>
    <submittedName>
        <fullName evidence="2">Uncharacterized protein</fullName>
    </submittedName>
</protein>
<sequence length="171" mass="19025">MWVGEAPSSLRFPAGYYSTVSNKTNFDRPIWLASVFRGMPGNSSEPSEQPHFIDTVIVSPNTFSFPTMSQNYDEETKTLLDNGEHLTESPKVKELGEIWFQKPIPPRVVYFVCFILLALNAGLLVASWHAQREIKELYSSMGRDIESLPRPDPFAGLSAAAKSNAGGEKNI</sequence>
<keyword evidence="1" id="KW-1133">Transmembrane helix</keyword>
<feature type="transmembrane region" description="Helical" evidence="1">
    <location>
        <begin position="108"/>
        <end position="130"/>
    </location>
</feature>
<organism evidence="2 3">
    <name type="scientific">Leucocoprinus birnbaumii</name>
    <dbReference type="NCBI Taxonomy" id="56174"/>
    <lineage>
        <taxon>Eukaryota</taxon>
        <taxon>Fungi</taxon>
        <taxon>Dikarya</taxon>
        <taxon>Basidiomycota</taxon>
        <taxon>Agaricomycotina</taxon>
        <taxon>Agaricomycetes</taxon>
        <taxon>Agaricomycetidae</taxon>
        <taxon>Agaricales</taxon>
        <taxon>Agaricineae</taxon>
        <taxon>Agaricaceae</taxon>
        <taxon>Leucocoprinus</taxon>
    </lineage>
</organism>
<reference evidence="2" key="1">
    <citation type="submission" date="2022-07" db="EMBL/GenBank/DDBJ databases">
        <title>Genome Sequence of Leucocoprinus birnbaumii.</title>
        <authorList>
            <person name="Buettner E."/>
        </authorList>
    </citation>
    <scope>NUCLEOTIDE SEQUENCE</scope>
    <source>
        <strain evidence="2">VT141</strain>
    </source>
</reference>
<dbReference type="AlphaFoldDB" id="A0AAD5W308"/>
<keyword evidence="1" id="KW-0812">Transmembrane</keyword>
<evidence type="ECO:0000313" key="2">
    <source>
        <dbReference type="EMBL" id="KAJ3574052.1"/>
    </source>
</evidence>
<evidence type="ECO:0000256" key="1">
    <source>
        <dbReference type="SAM" id="Phobius"/>
    </source>
</evidence>
<accession>A0AAD5W308</accession>
<dbReference type="Proteomes" id="UP001213000">
    <property type="component" value="Unassembled WGS sequence"/>
</dbReference>